<organism evidence="2 3">
    <name type="scientific">Rhizopogon vinicolor AM-OR11-026</name>
    <dbReference type="NCBI Taxonomy" id="1314800"/>
    <lineage>
        <taxon>Eukaryota</taxon>
        <taxon>Fungi</taxon>
        <taxon>Dikarya</taxon>
        <taxon>Basidiomycota</taxon>
        <taxon>Agaricomycotina</taxon>
        <taxon>Agaricomycetes</taxon>
        <taxon>Agaricomycetidae</taxon>
        <taxon>Boletales</taxon>
        <taxon>Suillineae</taxon>
        <taxon>Rhizopogonaceae</taxon>
        <taxon>Rhizopogon</taxon>
    </lineage>
</organism>
<keyword evidence="3" id="KW-1185">Reference proteome</keyword>
<dbReference type="OrthoDB" id="2705104at2759"/>
<name>A0A1B7N3A5_9AGAM</name>
<reference evidence="2 3" key="1">
    <citation type="submission" date="2016-06" db="EMBL/GenBank/DDBJ databases">
        <title>Comparative genomics of the ectomycorrhizal sister species Rhizopogon vinicolor and Rhizopogon vesiculosus (Basidiomycota: Boletales) reveals a divergence of the mating type B locus.</title>
        <authorList>
            <consortium name="DOE Joint Genome Institute"/>
            <person name="Mujic A.B."/>
            <person name="Kuo A."/>
            <person name="Tritt A."/>
            <person name="Lipzen A."/>
            <person name="Chen C."/>
            <person name="Johnson J."/>
            <person name="Sharma A."/>
            <person name="Barry K."/>
            <person name="Grigoriev I.V."/>
            <person name="Spatafora J.W."/>
        </authorList>
    </citation>
    <scope>NUCLEOTIDE SEQUENCE [LARGE SCALE GENOMIC DNA]</scope>
    <source>
        <strain evidence="2 3">AM-OR11-026</strain>
    </source>
</reference>
<dbReference type="AlphaFoldDB" id="A0A1B7N3A5"/>
<evidence type="ECO:0000256" key="1">
    <source>
        <dbReference type="SAM" id="MobiDB-lite"/>
    </source>
</evidence>
<accession>A0A1B7N3A5</accession>
<gene>
    <name evidence="2" type="ORF">K503DRAFT_769578</name>
</gene>
<proteinExistence type="predicted"/>
<dbReference type="EMBL" id="KV448253">
    <property type="protein sequence ID" value="OAX39336.1"/>
    <property type="molecule type" value="Genomic_DNA"/>
</dbReference>
<evidence type="ECO:0000313" key="2">
    <source>
        <dbReference type="EMBL" id="OAX39336.1"/>
    </source>
</evidence>
<feature type="compositionally biased region" description="Polar residues" evidence="1">
    <location>
        <begin position="8"/>
        <end position="20"/>
    </location>
</feature>
<dbReference type="InParanoid" id="A0A1B7N3A5"/>
<sequence>MAAAMQRPSDNAVDSKTAQGQAVEGVRGSQVATQGPTQFAQGQNSAADTGEAVYVIGCCGFVVHRARRRSS</sequence>
<feature type="region of interest" description="Disordered" evidence="1">
    <location>
        <begin position="1"/>
        <end position="44"/>
    </location>
</feature>
<protein>
    <submittedName>
        <fullName evidence="2">Uncharacterized protein</fullName>
    </submittedName>
</protein>
<feature type="compositionally biased region" description="Polar residues" evidence="1">
    <location>
        <begin position="30"/>
        <end position="44"/>
    </location>
</feature>
<evidence type="ECO:0000313" key="3">
    <source>
        <dbReference type="Proteomes" id="UP000092154"/>
    </source>
</evidence>
<dbReference type="Proteomes" id="UP000092154">
    <property type="component" value="Unassembled WGS sequence"/>
</dbReference>